<evidence type="ECO:0000256" key="6">
    <source>
        <dbReference type="ARBA" id="ARBA00022989"/>
    </source>
</evidence>
<keyword evidence="7 9" id="KW-0472">Membrane</keyword>
<comment type="subcellular location">
    <subcellularLocation>
        <location evidence="1">Endomembrane system</location>
        <topology evidence="1">Multi-pass membrane protein</topology>
    </subcellularLocation>
    <subcellularLocation>
        <location evidence="9">Golgi apparatus membrane</location>
        <topology evidence="9">Multi-pass membrane protein</topology>
    </subcellularLocation>
</comment>
<evidence type="ECO:0000256" key="5">
    <source>
        <dbReference type="ARBA" id="ARBA00022729"/>
    </source>
</evidence>
<dbReference type="GO" id="GO:0000139">
    <property type="term" value="C:Golgi membrane"/>
    <property type="evidence" value="ECO:0007669"/>
    <property type="project" value="UniProtKB-SubCell"/>
</dbReference>
<organism evidence="10">
    <name type="scientific">Phallusia mammillata</name>
    <dbReference type="NCBI Taxonomy" id="59560"/>
    <lineage>
        <taxon>Eukaryota</taxon>
        <taxon>Metazoa</taxon>
        <taxon>Chordata</taxon>
        <taxon>Tunicata</taxon>
        <taxon>Ascidiacea</taxon>
        <taxon>Phlebobranchia</taxon>
        <taxon>Ascidiidae</taxon>
        <taxon>Phallusia</taxon>
    </lineage>
</organism>
<feature type="signal peptide" evidence="9">
    <location>
        <begin position="1"/>
        <end position="18"/>
    </location>
</feature>
<proteinExistence type="evidence at transcript level"/>
<feature type="transmembrane region" description="Helical" evidence="9">
    <location>
        <begin position="162"/>
        <end position="182"/>
    </location>
</feature>
<keyword evidence="4 9" id="KW-0812">Transmembrane</keyword>
<comment type="function">
    <text evidence="9">Involved in the lipid remodeling steps of GPI-anchor maturation.</text>
</comment>
<dbReference type="Pfam" id="PF04080">
    <property type="entry name" value="Per1"/>
    <property type="match status" value="1"/>
</dbReference>
<dbReference type="GO" id="GO:0005789">
    <property type="term" value="C:endoplasmic reticulum membrane"/>
    <property type="evidence" value="ECO:0007669"/>
    <property type="project" value="TreeGrafter"/>
</dbReference>
<evidence type="ECO:0000256" key="1">
    <source>
        <dbReference type="ARBA" id="ARBA00004127"/>
    </source>
</evidence>
<keyword evidence="3 9" id="KW-0337">GPI-anchor biosynthesis</keyword>
<evidence type="ECO:0000256" key="9">
    <source>
        <dbReference type="RuleBase" id="RU365066"/>
    </source>
</evidence>
<dbReference type="AlphaFoldDB" id="A0A6F9DP89"/>
<dbReference type="GO" id="GO:0006506">
    <property type="term" value="P:GPI anchor biosynthetic process"/>
    <property type="evidence" value="ECO:0007669"/>
    <property type="project" value="UniProtKB-KW"/>
</dbReference>
<feature type="chain" id="PRO_5026376989" description="Post-GPI attachment to proteins factor 3" evidence="9">
    <location>
        <begin position="19"/>
        <end position="318"/>
    </location>
</feature>
<protein>
    <recommendedName>
        <fullName evidence="9">Post-GPI attachment to proteins factor 3</fullName>
    </recommendedName>
</protein>
<evidence type="ECO:0000256" key="3">
    <source>
        <dbReference type="ARBA" id="ARBA00022502"/>
    </source>
</evidence>
<feature type="transmembrane region" description="Helical" evidence="9">
    <location>
        <begin position="221"/>
        <end position="242"/>
    </location>
</feature>
<comment type="similarity">
    <text evidence="2 9">Belongs to the PGAP3 family.</text>
</comment>
<evidence type="ECO:0000256" key="7">
    <source>
        <dbReference type="ARBA" id="ARBA00023136"/>
    </source>
</evidence>
<reference evidence="10" key="1">
    <citation type="submission" date="2020-04" db="EMBL/GenBank/DDBJ databases">
        <authorList>
            <person name="Neveu A P."/>
        </authorList>
    </citation>
    <scope>NUCLEOTIDE SEQUENCE</scope>
    <source>
        <tissue evidence="10">Whole embryo</tissue>
    </source>
</reference>
<evidence type="ECO:0000256" key="4">
    <source>
        <dbReference type="ARBA" id="ARBA00022692"/>
    </source>
</evidence>
<feature type="transmembrane region" description="Helical" evidence="9">
    <location>
        <begin position="251"/>
        <end position="271"/>
    </location>
</feature>
<evidence type="ECO:0000256" key="8">
    <source>
        <dbReference type="ARBA" id="ARBA00093305"/>
    </source>
</evidence>
<feature type="transmembrane region" description="Helical" evidence="9">
    <location>
        <begin position="283"/>
        <end position="301"/>
    </location>
</feature>
<keyword evidence="5 9" id="KW-0732">Signal</keyword>
<accession>A0A6F9DP89</accession>
<name>A0A6F9DP89_9ASCI</name>
<dbReference type="PANTHER" id="PTHR13148">
    <property type="entry name" value="PER1-RELATED"/>
    <property type="match status" value="1"/>
</dbReference>
<dbReference type="GO" id="GO:0016788">
    <property type="term" value="F:hydrolase activity, acting on ester bonds"/>
    <property type="evidence" value="ECO:0007669"/>
    <property type="project" value="TreeGrafter"/>
</dbReference>
<dbReference type="InterPro" id="IPR007217">
    <property type="entry name" value="Per1-like"/>
</dbReference>
<sequence length="318" mass="36745">MKVFLTIFALSLFSTTSASNGDRSGAYQNCLKPCVNNNCSGVEYPVDHPLYLKAMGWDCKEECKYSCMWVAVDIYADHGVACPQFHGKWPFIRILGMQEPASVLFSVLNGVATIIGFRRYLREVPTTTPMFNVAVLQAVVGVNAWIWSAVYHSRDFVWTETLDYFCATSLVMFSFYVAIHRWSYEARIESRARIRWIAGHVLAGLYVTHICYLSFDKFDYGYNMKANVAIALSNSVAWLWLWKQKKISFPYFWKIFFIIVATQIFLLFELFDFPPLLWILDAHSIWHLLTIPMPVLMFSFFKDDHLNLESTSSKDKVP</sequence>
<comment type="function">
    <text evidence="8">Involved in the fatty acid remodeling steps of GPI-anchor maturation where the unsaturated acyl chain at sn-2 of inositol phosphate is replaced by a saturated stearoyl chain. May catalyze the first step of the fatty acid remodeling, by removing the unsaturated acyl chain at sn-2 of inositol phosphate, generating a lyso-GPI intermediate. The fatty acid remodeling steps is critical for the integration of GPI-APs into lipid rafts.</text>
</comment>
<evidence type="ECO:0000313" key="10">
    <source>
        <dbReference type="EMBL" id="CAB3264808.1"/>
    </source>
</evidence>
<feature type="transmembrane region" description="Helical" evidence="9">
    <location>
        <begin position="133"/>
        <end position="150"/>
    </location>
</feature>
<keyword evidence="6 9" id="KW-1133">Transmembrane helix</keyword>
<keyword evidence="9" id="KW-0333">Golgi apparatus</keyword>
<gene>
    <name evidence="10" type="primary">Pgap3-002</name>
</gene>
<dbReference type="EMBL" id="LR788946">
    <property type="protein sequence ID" value="CAB3264808.1"/>
    <property type="molecule type" value="mRNA"/>
</dbReference>
<feature type="transmembrane region" description="Helical" evidence="9">
    <location>
        <begin position="103"/>
        <end position="121"/>
    </location>
</feature>
<feature type="transmembrane region" description="Helical" evidence="9">
    <location>
        <begin position="194"/>
        <end position="215"/>
    </location>
</feature>
<evidence type="ECO:0000256" key="2">
    <source>
        <dbReference type="ARBA" id="ARBA00006387"/>
    </source>
</evidence>
<dbReference type="PANTHER" id="PTHR13148:SF0">
    <property type="entry name" value="POST-GPI ATTACHMENT TO PROTEINS FACTOR 3"/>
    <property type="match status" value="1"/>
</dbReference>